<feature type="transmembrane region" description="Helical" evidence="6">
    <location>
        <begin position="229"/>
        <end position="250"/>
    </location>
</feature>
<evidence type="ECO:0000313" key="9">
    <source>
        <dbReference type="Proteomes" id="UP000799440"/>
    </source>
</evidence>
<evidence type="ECO:0000256" key="2">
    <source>
        <dbReference type="ARBA" id="ARBA00022692"/>
    </source>
</evidence>
<dbReference type="Pfam" id="PF07690">
    <property type="entry name" value="MFS_1"/>
    <property type="match status" value="1"/>
</dbReference>
<organism evidence="8 9">
    <name type="scientific">Sporormia fimetaria CBS 119925</name>
    <dbReference type="NCBI Taxonomy" id="1340428"/>
    <lineage>
        <taxon>Eukaryota</taxon>
        <taxon>Fungi</taxon>
        <taxon>Dikarya</taxon>
        <taxon>Ascomycota</taxon>
        <taxon>Pezizomycotina</taxon>
        <taxon>Dothideomycetes</taxon>
        <taxon>Pleosporomycetidae</taxon>
        <taxon>Pleosporales</taxon>
        <taxon>Sporormiaceae</taxon>
        <taxon>Sporormia</taxon>
    </lineage>
</organism>
<protein>
    <submittedName>
        <fullName evidence="8">MFS general substrate transporter</fullName>
    </submittedName>
</protein>
<feature type="transmembrane region" description="Helical" evidence="6">
    <location>
        <begin position="410"/>
        <end position="429"/>
    </location>
</feature>
<feature type="domain" description="Major facilitator superfamily (MFS) profile" evidence="7">
    <location>
        <begin position="78"/>
        <end position="500"/>
    </location>
</feature>
<comment type="subcellular location">
    <subcellularLocation>
        <location evidence="1">Membrane</location>
        <topology evidence="1">Multi-pass membrane protein</topology>
    </subcellularLocation>
</comment>
<name>A0A6A6VK58_9PLEO</name>
<dbReference type="AlphaFoldDB" id="A0A6A6VK58"/>
<dbReference type="InterPro" id="IPR036259">
    <property type="entry name" value="MFS_trans_sf"/>
</dbReference>
<feature type="transmembrane region" description="Helical" evidence="6">
    <location>
        <begin position="198"/>
        <end position="217"/>
    </location>
</feature>
<keyword evidence="4 6" id="KW-0472">Membrane</keyword>
<dbReference type="Proteomes" id="UP000799440">
    <property type="component" value="Unassembled WGS sequence"/>
</dbReference>
<dbReference type="GO" id="GO:0005886">
    <property type="term" value="C:plasma membrane"/>
    <property type="evidence" value="ECO:0007669"/>
    <property type="project" value="TreeGrafter"/>
</dbReference>
<evidence type="ECO:0000313" key="8">
    <source>
        <dbReference type="EMBL" id="KAF2749507.1"/>
    </source>
</evidence>
<dbReference type="GO" id="GO:0022857">
    <property type="term" value="F:transmembrane transporter activity"/>
    <property type="evidence" value="ECO:0007669"/>
    <property type="project" value="InterPro"/>
</dbReference>
<evidence type="ECO:0000259" key="7">
    <source>
        <dbReference type="PROSITE" id="PS50850"/>
    </source>
</evidence>
<feature type="transmembrane region" description="Helical" evidence="6">
    <location>
        <begin position="477"/>
        <end position="495"/>
    </location>
</feature>
<dbReference type="InterPro" id="IPR020846">
    <property type="entry name" value="MFS_dom"/>
</dbReference>
<feature type="transmembrane region" description="Helical" evidence="6">
    <location>
        <begin position="387"/>
        <end position="404"/>
    </location>
</feature>
<dbReference type="InterPro" id="IPR011701">
    <property type="entry name" value="MFS"/>
</dbReference>
<proteinExistence type="predicted"/>
<dbReference type="OrthoDB" id="5376138at2759"/>
<sequence>MPEVLRRPLPTVISRRAQDRIAATQAILVWPRVWRKHPHVAMTLGVSKCSKSYNHSLTEAAGYQYTAYPWNRWKKYGVMLTICVTQLSMNFNAAIYSSAVKGINQEFGIDNSRLGMVAFLVAYAFGCELWAPWSEELGRRGVMQLSLSLVNASILICALSPSFAVMIIGRVFGGLASAGGSVTLGMVADMYHQEDQQFPVLVASLFSCLGAVVGGITGGPLSDNLDWRWIFWAQLIFSVVAQLVHGFFGYETRTRVLLKEEADRRGIKELDSVPYARLEVREGGKRWDVKKMLKTIYRPYRMLLLEPIVLCLSLLSGFADALIFMFFESYGIVFRQWDFSDTRISLVLIALAVSYIVAAVTFIPWILRDNRRRLSKRTFEPETKLDWLLPTVLCLPLGLLGSAFLATKSWIGVVAFTVPIGIANFAIYYATIDYMVAAYGIYAASATGGNGFCRDFLAGVSALYTKPMFTRLGIRNTYFLLTGLAVALCIPVYLFRWKGPQIRAWSSFAQKIEASRERQEVFWKSYGRPTGGVLVQSPSPSQATDDEKAQQAPDAQAEPETWEVRATQTDNTSPRLPSFTGVFTSDTNSTALNPSPTMSRAGSGDKKATANPGTPSSGEAPV</sequence>
<evidence type="ECO:0000256" key="5">
    <source>
        <dbReference type="SAM" id="MobiDB-lite"/>
    </source>
</evidence>
<dbReference type="Gene3D" id="1.20.1250.20">
    <property type="entry name" value="MFS general substrate transporter like domains"/>
    <property type="match status" value="1"/>
</dbReference>
<reference evidence="8" key="1">
    <citation type="journal article" date="2020" name="Stud. Mycol.">
        <title>101 Dothideomycetes genomes: a test case for predicting lifestyles and emergence of pathogens.</title>
        <authorList>
            <person name="Haridas S."/>
            <person name="Albert R."/>
            <person name="Binder M."/>
            <person name="Bloem J."/>
            <person name="Labutti K."/>
            <person name="Salamov A."/>
            <person name="Andreopoulos B."/>
            <person name="Baker S."/>
            <person name="Barry K."/>
            <person name="Bills G."/>
            <person name="Bluhm B."/>
            <person name="Cannon C."/>
            <person name="Castanera R."/>
            <person name="Culley D."/>
            <person name="Daum C."/>
            <person name="Ezra D."/>
            <person name="Gonzalez J."/>
            <person name="Henrissat B."/>
            <person name="Kuo A."/>
            <person name="Liang C."/>
            <person name="Lipzen A."/>
            <person name="Lutzoni F."/>
            <person name="Magnuson J."/>
            <person name="Mondo S."/>
            <person name="Nolan M."/>
            <person name="Ohm R."/>
            <person name="Pangilinan J."/>
            <person name="Park H.-J."/>
            <person name="Ramirez L."/>
            <person name="Alfaro M."/>
            <person name="Sun H."/>
            <person name="Tritt A."/>
            <person name="Yoshinaga Y."/>
            <person name="Zwiers L.-H."/>
            <person name="Turgeon B."/>
            <person name="Goodwin S."/>
            <person name="Spatafora J."/>
            <person name="Crous P."/>
            <person name="Grigoriev I."/>
        </authorList>
    </citation>
    <scope>NUCLEOTIDE SEQUENCE</scope>
    <source>
        <strain evidence="8">CBS 119925</strain>
    </source>
</reference>
<dbReference type="EMBL" id="MU006566">
    <property type="protein sequence ID" value="KAF2749507.1"/>
    <property type="molecule type" value="Genomic_DNA"/>
</dbReference>
<feature type="transmembrane region" description="Helical" evidence="6">
    <location>
        <begin position="174"/>
        <end position="191"/>
    </location>
</feature>
<evidence type="ECO:0000256" key="4">
    <source>
        <dbReference type="ARBA" id="ARBA00023136"/>
    </source>
</evidence>
<dbReference type="PROSITE" id="PS50850">
    <property type="entry name" value="MFS"/>
    <property type="match status" value="1"/>
</dbReference>
<keyword evidence="3 6" id="KW-1133">Transmembrane helix</keyword>
<keyword evidence="2 6" id="KW-0812">Transmembrane</keyword>
<feature type="region of interest" description="Disordered" evidence="5">
    <location>
        <begin position="532"/>
        <end position="622"/>
    </location>
</feature>
<feature type="transmembrane region" description="Helical" evidence="6">
    <location>
        <begin position="116"/>
        <end position="133"/>
    </location>
</feature>
<dbReference type="SUPFAM" id="SSF103473">
    <property type="entry name" value="MFS general substrate transporter"/>
    <property type="match status" value="1"/>
</dbReference>
<keyword evidence="9" id="KW-1185">Reference proteome</keyword>
<feature type="compositionally biased region" description="Low complexity" evidence="5">
    <location>
        <begin position="550"/>
        <end position="559"/>
    </location>
</feature>
<dbReference type="PANTHER" id="PTHR23502">
    <property type="entry name" value="MAJOR FACILITATOR SUPERFAMILY"/>
    <property type="match status" value="1"/>
</dbReference>
<feature type="transmembrane region" description="Helical" evidence="6">
    <location>
        <begin position="145"/>
        <end position="168"/>
    </location>
</feature>
<feature type="compositionally biased region" description="Polar residues" evidence="5">
    <location>
        <begin position="566"/>
        <end position="600"/>
    </location>
</feature>
<feature type="transmembrane region" description="Helical" evidence="6">
    <location>
        <begin position="76"/>
        <end position="96"/>
    </location>
</feature>
<accession>A0A6A6VK58</accession>
<evidence type="ECO:0000256" key="3">
    <source>
        <dbReference type="ARBA" id="ARBA00022989"/>
    </source>
</evidence>
<dbReference type="PANTHER" id="PTHR23502:SF3">
    <property type="entry name" value="MAJOR FACILITATOR SUPERFAMILY (MFS) PROFILE DOMAIN-CONTAINING PROTEIN-RELATED"/>
    <property type="match status" value="1"/>
</dbReference>
<feature type="transmembrane region" description="Helical" evidence="6">
    <location>
        <begin position="347"/>
        <end position="367"/>
    </location>
</feature>
<feature type="compositionally biased region" description="Polar residues" evidence="5">
    <location>
        <begin position="611"/>
        <end position="622"/>
    </location>
</feature>
<evidence type="ECO:0000256" key="1">
    <source>
        <dbReference type="ARBA" id="ARBA00004141"/>
    </source>
</evidence>
<gene>
    <name evidence="8" type="ORF">M011DRAFT_310272</name>
</gene>
<evidence type="ECO:0000256" key="6">
    <source>
        <dbReference type="SAM" id="Phobius"/>
    </source>
</evidence>
<feature type="transmembrane region" description="Helical" evidence="6">
    <location>
        <begin position="302"/>
        <end position="327"/>
    </location>
</feature>